<evidence type="ECO:0000313" key="3">
    <source>
        <dbReference type="Proteomes" id="UP000234752"/>
    </source>
</evidence>
<proteinExistence type="predicted"/>
<protein>
    <recommendedName>
        <fullName evidence="1">Neutral/alkaline non-lysosomal ceramidase N-terminal domain-containing protein</fullName>
    </recommendedName>
</protein>
<reference evidence="2 3" key="1">
    <citation type="submission" date="2017-12" db="EMBL/GenBank/DDBJ databases">
        <title>Genomes of bacteria within cyanobacterial aggregates.</title>
        <authorList>
            <person name="Cai H."/>
        </authorList>
    </citation>
    <scope>NUCLEOTIDE SEQUENCE [LARGE SCALE GENOMIC DNA]</scope>
    <source>
        <strain evidence="2 3">TH16</strain>
    </source>
</reference>
<name>A0A2K9NJY7_9PROT</name>
<dbReference type="InterPro" id="IPR031329">
    <property type="entry name" value="NEUT/ALK_ceramidase_N"/>
</dbReference>
<dbReference type="AlphaFoldDB" id="A0A2K9NJY7"/>
<sequence length="432" mass="45934">MAVLTAVPFMSLAKTPGLRVGSAKVDITPPINELAPPFTSINDPVFARAVMIDNGAARSVLVILDVPTIAAPIAADLVRDIAKAARINESNVLLGTSHTHNVMRVDYDGPSIIPGSTKLVERVKAATDKAVKEAEASLQPARVGVGRGDMNLIANRNEWFPAQSRFIDGIDRDRTQPINSKVGVIAFQDLQGKPLAFIINYAVEPVLMDNVKTEISGDLPGAVSRYIEGRLGEKVVAMFTIGAAGTPLYRSHPDPYYGQSDPRAIMSAYGTLLGEEVIETARAIRDFKSDIMIGGERDVLTCPGKRTTPLNLRKMCAHEPGSSLPACSFTTADAAPVSLSMGALKVGDVTMVQTDANVTPALGAKLAQLSPVSNTWVVALTFGPMRFVVDEAAYPLNTYEATASWAKAGCAEAGYLDKSLGLIDRLASSARK</sequence>
<evidence type="ECO:0000259" key="1">
    <source>
        <dbReference type="Pfam" id="PF04734"/>
    </source>
</evidence>
<dbReference type="EMBL" id="CP025612">
    <property type="protein sequence ID" value="AUN32645.1"/>
    <property type="molecule type" value="Genomic_DNA"/>
</dbReference>
<keyword evidence="3" id="KW-1185">Reference proteome</keyword>
<dbReference type="Pfam" id="PF04734">
    <property type="entry name" value="Ceramidase_alk"/>
    <property type="match status" value="1"/>
</dbReference>
<accession>A0A2K9NJY7</accession>
<gene>
    <name evidence="2" type="ORF">C0V82_20200</name>
</gene>
<evidence type="ECO:0000313" key="2">
    <source>
        <dbReference type="EMBL" id="AUN32645.1"/>
    </source>
</evidence>
<dbReference type="KEGG" id="ncb:C0V82_20200"/>
<organism evidence="2 3">
    <name type="scientific">Niveispirillum cyanobacteriorum</name>
    <dbReference type="NCBI Taxonomy" id="1612173"/>
    <lineage>
        <taxon>Bacteria</taxon>
        <taxon>Pseudomonadati</taxon>
        <taxon>Pseudomonadota</taxon>
        <taxon>Alphaproteobacteria</taxon>
        <taxon>Rhodospirillales</taxon>
        <taxon>Azospirillaceae</taxon>
        <taxon>Niveispirillum</taxon>
    </lineage>
</organism>
<feature type="domain" description="Neutral/alkaline non-lysosomal ceramidase N-terminal" evidence="1">
    <location>
        <begin position="41"/>
        <end position="233"/>
    </location>
</feature>
<dbReference type="Proteomes" id="UP000234752">
    <property type="component" value="Chromosome eg_2"/>
</dbReference>